<evidence type="ECO:0000259" key="6">
    <source>
        <dbReference type="PROSITE" id="PS50048"/>
    </source>
</evidence>
<evidence type="ECO:0000256" key="1">
    <source>
        <dbReference type="ARBA" id="ARBA00004123"/>
    </source>
</evidence>
<keyword evidence="8" id="KW-1185">Reference proteome</keyword>
<dbReference type="Proteomes" id="UP000297245">
    <property type="component" value="Unassembled WGS sequence"/>
</dbReference>
<dbReference type="GO" id="GO:0005634">
    <property type="term" value="C:nucleus"/>
    <property type="evidence" value="ECO:0007669"/>
    <property type="project" value="UniProtKB-SubCell"/>
</dbReference>
<evidence type="ECO:0000313" key="8">
    <source>
        <dbReference type="Proteomes" id="UP000297245"/>
    </source>
</evidence>
<evidence type="ECO:0000256" key="5">
    <source>
        <dbReference type="ARBA" id="ARBA00023242"/>
    </source>
</evidence>
<keyword evidence="5" id="KW-0539">Nucleus</keyword>
<feature type="domain" description="Zn(2)-C6 fungal-type" evidence="6">
    <location>
        <begin position="6"/>
        <end position="39"/>
    </location>
</feature>
<dbReference type="OrthoDB" id="2309723at2759"/>
<comment type="subcellular location">
    <subcellularLocation>
        <location evidence="1">Nucleus</location>
    </subcellularLocation>
</comment>
<keyword evidence="3" id="KW-0805">Transcription regulation</keyword>
<dbReference type="InterPro" id="IPR050815">
    <property type="entry name" value="TF_fung"/>
</dbReference>
<name>A0A4S8L4F4_DENBC</name>
<evidence type="ECO:0000256" key="4">
    <source>
        <dbReference type="ARBA" id="ARBA00023163"/>
    </source>
</evidence>
<organism evidence="7 8">
    <name type="scientific">Dendrothele bispora (strain CBS 962.96)</name>
    <dbReference type="NCBI Taxonomy" id="1314807"/>
    <lineage>
        <taxon>Eukaryota</taxon>
        <taxon>Fungi</taxon>
        <taxon>Dikarya</taxon>
        <taxon>Basidiomycota</taxon>
        <taxon>Agaricomycotina</taxon>
        <taxon>Agaricomycetes</taxon>
        <taxon>Agaricomycetidae</taxon>
        <taxon>Agaricales</taxon>
        <taxon>Agaricales incertae sedis</taxon>
        <taxon>Dendrothele</taxon>
    </lineage>
</organism>
<dbReference type="GO" id="GO:0008270">
    <property type="term" value="F:zinc ion binding"/>
    <property type="evidence" value="ECO:0007669"/>
    <property type="project" value="InterPro"/>
</dbReference>
<dbReference type="InterPro" id="IPR001138">
    <property type="entry name" value="Zn2Cys6_DnaBD"/>
</dbReference>
<dbReference type="PANTHER" id="PTHR47338:SF29">
    <property type="entry name" value="ZN(2)-C6 FUNGAL-TYPE DOMAIN-CONTAINING PROTEIN"/>
    <property type="match status" value="1"/>
</dbReference>
<dbReference type="SMART" id="SM00066">
    <property type="entry name" value="GAL4"/>
    <property type="match status" value="1"/>
</dbReference>
<dbReference type="CDD" id="cd12148">
    <property type="entry name" value="fungal_TF_MHR"/>
    <property type="match status" value="1"/>
</dbReference>
<dbReference type="Pfam" id="PF00172">
    <property type="entry name" value="Zn_clus"/>
    <property type="match status" value="1"/>
</dbReference>
<gene>
    <name evidence="7" type="ORF">K435DRAFT_871454</name>
</gene>
<dbReference type="SUPFAM" id="SSF57701">
    <property type="entry name" value="Zn2/Cys6 DNA-binding domain"/>
    <property type="match status" value="1"/>
</dbReference>
<evidence type="ECO:0000313" key="7">
    <source>
        <dbReference type="EMBL" id="THU83261.1"/>
    </source>
</evidence>
<reference evidence="7 8" key="1">
    <citation type="journal article" date="2019" name="Nat. Ecol. Evol.">
        <title>Megaphylogeny resolves global patterns of mushroom evolution.</title>
        <authorList>
            <person name="Varga T."/>
            <person name="Krizsan K."/>
            <person name="Foldi C."/>
            <person name="Dima B."/>
            <person name="Sanchez-Garcia M."/>
            <person name="Sanchez-Ramirez S."/>
            <person name="Szollosi G.J."/>
            <person name="Szarkandi J.G."/>
            <person name="Papp V."/>
            <person name="Albert L."/>
            <person name="Andreopoulos W."/>
            <person name="Angelini C."/>
            <person name="Antonin V."/>
            <person name="Barry K.W."/>
            <person name="Bougher N.L."/>
            <person name="Buchanan P."/>
            <person name="Buyck B."/>
            <person name="Bense V."/>
            <person name="Catcheside P."/>
            <person name="Chovatia M."/>
            <person name="Cooper J."/>
            <person name="Damon W."/>
            <person name="Desjardin D."/>
            <person name="Finy P."/>
            <person name="Geml J."/>
            <person name="Haridas S."/>
            <person name="Hughes K."/>
            <person name="Justo A."/>
            <person name="Karasinski D."/>
            <person name="Kautmanova I."/>
            <person name="Kiss B."/>
            <person name="Kocsube S."/>
            <person name="Kotiranta H."/>
            <person name="LaButti K.M."/>
            <person name="Lechner B.E."/>
            <person name="Liimatainen K."/>
            <person name="Lipzen A."/>
            <person name="Lukacs Z."/>
            <person name="Mihaltcheva S."/>
            <person name="Morgado L.N."/>
            <person name="Niskanen T."/>
            <person name="Noordeloos M.E."/>
            <person name="Ohm R.A."/>
            <person name="Ortiz-Santana B."/>
            <person name="Ovrebo C."/>
            <person name="Racz N."/>
            <person name="Riley R."/>
            <person name="Savchenko A."/>
            <person name="Shiryaev A."/>
            <person name="Soop K."/>
            <person name="Spirin V."/>
            <person name="Szebenyi C."/>
            <person name="Tomsovsky M."/>
            <person name="Tulloss R.E."/>
            <person name="Uehling J."/>
            <person name="Grigoriev I.V."/>
            <person name="Vagvolgyi C."/>
            <person name="Papp T."/>
            <person name="Martin F.M."/>
            <person name="Miettinen O."/>
            <person name="Hibbett D.S."/>
            <person name="Nagy L.G."/>
        </authorList>
    </citation>
    <scope>NUCLEOTIDE SEQUENCE [LARGE SCALE GENOMIC DNA]</scope>
    <source>
        <strain evidence="7 8">CBS 962.96</strain>
    </source>
</reference>
<dbReference type="CDD" id="cd00067">
    <property type="entry name" value="GAL4"/>
    <property type="match status" value="1"/>
</dbReference>
<accession>A0A4S8L4F4</accession>
<keyword evidence="2" id="KW-0479">Metal-binding</keyword>
<keyword evidence="4" id="KW-0804">Transcription</keyword>
<dbReference type="EMBL" id="ML179674">
    <property type="protein sequence ID" value="THU83261.1"/>
    <property type="molecule type" value="Genomic_DNA"/>
</dbReference>
<proteinExistence type="predicted"/>
<dbReference type="Gene3D" id="4.10.240.10">
    <property type="entry name" value="Zn(2)-C6 fungal-type DNA-binding domain"/>
    <property type="match status" value="1"/>
</dbReference>
<dbReference type="InterPro" id="IPR036864">
    <property type="entry name" value="Zn2-C6_fun-type_DNA-bd_sf"/>
</dbReference>
<dbReference type="PANTHER" id="PTHR47338">
    <property type="entry name" value="ZN(II)2CYS6 TRANSCRIPTION FACTOR (EUROFUNG)-RELATED"/>
    <property type="match status" value="1"/>
</dbReference>
<dbReference type="PROSITE" id="PS50048">
    <property type="entry name" value="ZN2_CY6_FUNGAL_2"/>
    <property type="match status" value="1"/>
</dbReference>
<dbReference type="GO" id="GO:0000981">
    <property type="term" value="F:DNA-binding transcription factor activity, RNA polymerase II-specific"/>
    <property type="evidence" value="ECO:0007669"/>
    <property type="project" value="InterPro"/>
</dbReference>
<dbReference type="AlphaFoldDB" id="A0A4S8L4F4"/>
<evidence type="ECO:0000256" key="2">
    <source>
        <dbReference type="ARBA" id="ARBA00022723"/>
    </source>
</evidence>
<sequence>MPRGGSCSNCRHRKIKCDGALPRCSNCERSTSGFHDCEYPGRGSSQIERLEQQIRELETRIQEREISITMGQTIRSGSVVLHDPYLTPTVTQAQSAWSRSCNPFLTLSDEKRIMSEIAPSRAPSTAYRSNSEEVPFELRKNLLSDFTPYANDLGFFLDLNEICTTMLTSSQGTSHARFPALMHVIFLWSSRLSTSAQVTVLEPEFLSRATNSVPHILSHPTSDEGRGPSLCAACRKLKGQYSVNIAISLVLGTGMHRIRSEEEVIPTQGQLQMALGRKTFQTQLQREKEEAQCINAFWIVLALNSRWAAVQGHGSSLPYWTSGMRVDTPWPQVKLIPATRSSYTIQRFLSNTPDDAHSTLALFAKVCILFEQAFKLTSSYQHQSSPDPNPAMSIQNFLSVLNNLTSVTTQFISRLPSISSIQDFAPSDSAYTRTSHSGSEKRELLVIHTLARVTIIRLYTLFELMTHSGTDERVRTHSLKIEAANESAKMIDLVDGRDVVFIDSIMAMLWSIIHHVLTTEIRLLGQARGGQQDPNLRDYLKSVSLIAKAMSRLAPGNPLMDEKLRKMQELSPSV</sequence>
<evidence type="ECO:0000256" key="3">
    <source>
        <dbReference type="ARBA" id="ARBA00023015"/>
    </source>
</evidence>
<protein>
    <recommendedName>
        <fullName evidence="6">Zn(2)-C6 fungal-type domain-containing protein</fullName>
    </recommendedName>
</protein>